<dbReference type="EMBL" id="KV426213">
    <property type="protein sequence ID" value="KZV84716.1"/>
    <property type="molecule type" value="Genomic_DNA"/>
</dbReference>
<sequence length="415" mass="46698">MEGGRPAACAASCQLRLCLMLPQHFPVEHARRIPSAQVVGWFNSTWGAVHEPSSTEPAVVLNNVAQRRNVQPLAASIDASVIPTFTTFSAPELVPGVVPSGGFLLLPEYHDLYRDFTAWLDPDLRAESFQPRKTDCACSDSSGLFETTVTSSSQFTVDTYGKCFFPKAFHVYGSHGTGMSIALYYLLLRRTLLHHPTVFITKNKTFYICEDGVFELCDLDLGDYWAIAVQDDSVLLFDSDHASDPTMAWVFQRTLPILEARSPGGYKNSWSDKVTDSVVVWWYRPPCIWHALAAALLHLHDPDIDELRLNQAYSRWGPSISNLVRDLNDRDERRPHYEPEQLRRVLAAKDKNWLLMANFTHPIHFDNEAALLSCGDTREDVRVTLSSPYLLNVLRDSASYDLAGSIDVYPFADRP</sequence>
<gene>
    <name evidence="1" type="ORF">EXIGLDRAFT_726870</name>
</gene>
<organism evidence="1 2">
    <name type="scientific">Exidia glandulosa HHB12029</name>
    <dbReference type="NCBI Taxonomy" id="1314781"/>
    <lineage>
        <taxon>Eukaryota</taxon>
        <taxon>Fungi</taxon>
        <taxon>Dikarya</taxon>
        <taxon>Basidiomycota</taxon>
        <taxon>Agaricomycotina</taxon>
        <taxon>Agaricomycetes</taxon>
        <taxon>Auriculariales</taxon>
        <taxon>Exidiaceae</taxon>
        <taxon>Exidia</taxon>
    </lineage>
</organism>
<proteinExistence type="predicted"/>
<keyword evidence="2" id="KW-1185">Reference proteome</keyword>
<dbReference type="InParanoid" id="A0A165DJT0"/>
<accession>A0A165DJT0</accession>
<protein>
    <submittedName>
        <fullName evidence="1">Uncharacterized protein</fullName>
    </submittedName>
</protein>
<dbReference type="AlphaFoldDB" id="A0A165DJT0"/>
<name>A0A165DJT0_EXIGL</name>
<evidence type="ECO:0000313" key="1">
    <source>
        <dbReference type="EMBL" id="KZV84716.1"/>
    </source>
</evidence>
<reference evidence="1 2" key="1">
    <citation type="journal article" date="2016" name="Mol. Biol. Evol.">
        <title>Comparative Genomics of Early-Diverging Mushroom-Forming Fungi Provides Insights into the Origins of Lignocellulose Decay Capabilities.</title>
        <authorList>
            <person name="Nagy L.G."/>
            <person name="Riley R."/>
            <person name="Tritt A."/>
            <person name="Adam C."/>
            <person name="Daum C."/>
            <person name="Floudas D."/>
            <person name="Sun H."/>
            <person name="Yadav J.S."/>
            <person name="Pangilinan J."/>
            <person name="Larsson K.H."/>
            <person name="Matsuura K."/>
            <person name="Barry K."/>
            <person name="Labutti K."/>
            <person name="Kuo R."/>
            <person name="Ohm R.A."/>
            <person name="Bhattacharya S.S."/>
            <person name="Shirouzu T."/>
            <person name="Yoshinaga Y."/>
            <person name="Martin F.M."/>
            <person name="Grigoriev I.V."/>
            <person name="Hibbett D.S."/>
        </authorList>
    </citation>
    <scope>NUCLEOTIDE SEQUENCE [LARGE SCALE GENOMIC DNA]</scope>
    <source>
        <strain evidence="1 2">HHB12029</strain>
    </source>
</reference>
<evidence type="ECO:0000313" key="2">
    <source>
        <dbReference type="Proteomes" id="UP000077266"/>
    </source>
</evidence>
<dbReference type="Proteomes" id="UP000077266">
    <property type="component" value="Unassembled WGS sequence"/>
</dbReference>